<evidence type="ECO:0000256" key="1">
    <source>
        <dbReference type="SAM" id="MobiDB-lite"/>
    </source>
</evidence>
<comment type="caution">
    <text evidence="2">The sequence shown here is derived from an EMBL/GenBank/DDBJ whole genome shotgun (WGS) entry which is preliminary data.</text>
</comment>
<organism evidence="2 3">
    <name type="scientific">Mycena venus</name>
    <dbReference type="NCBI Taxonomy" id="2733690"/>
    <lineage>
        <taxon>Eukaryota</taxon>
        <taxon>Fungi</taxon>
        <taxon>Dikarya</taxon>
        <taxon>Basidiomycota</taxon>
        <taxon>Agaricomycotina</taxon>
        <taxon>Agaricomycetes</taxon>
        <taxon>Agaricomycetidae</taxon>
        <taxon>Agaricales</taxon>
        <taxon>Marasmiineae</taxon>
        <taxon>Mycenaceae</taxon>
        <taxon>Mycena</taxon>
    </lineage>
</organism>
<dbReference type="Proteomes" id="UP000620124">
    <property type="component" value="Unassembled WGS sequence"/>
</dbReference>
<accession>A0A8H7DAT2</accession>
<gene>
    <name evidence="2" type="ORF">MVEN_00394900</name>
</gene>
<dbReference type="AlphaFoldDB" id="A0A8H7DAT2"/>
<evidence type="ECO:0000313" key="3">
    <source>
        <dbReference type="Proteomes" id="UP000620124"/>
    </source>
</evidence>
<sequence>MYPCRELTPFRLMHEPQHTELVADSSGQKATRESHSNETLKAAASGARATDGLSPTSLAAFKLYLILFVPSMASVVVGYDISVMNYINGMEPYLSYFGLDGQDGGGGVGTTTALIFGMAPVYNRYDYESVWLFWLQVPCAVVTADGKEWSGGILL</sequence>
<keyword evidence="3" id="KW-1185">Reference proteome</keyword>
<evidence type="ECO:0000313" key="2">
    <source>
        <dbReference type="EMBL" id="KAF7365233.1"/>
    </source>
</evidence>
<dbReference type="EMBL" id="JACAZI010000003">
    <property type="protein sequence ID" value="KAF7365233.1"/>
    <property type="molecule type" value="Genomic_DNA"/>
</dbReference>
<feature type="region of interest" description="Disordered" evidence="1">
    <location>
        <begin position="21"/>
        <end position="43"/>
    </location>
</feature>
<proteinExistence type="predicted"/>
<protein>
    <submittedName>
        <fullName evidence="2">MFS domain-containing protein</fullName>
    </submittedName>
</protein>
<name>A0A8H7DAT2_9AGAR</name>
<reference evidence="2" key="1">
    <citation type="submission" date="2020-05" db="EMBL/GenBank/DDBJ databases">
        <title>Mycena genomes resolve the evolution of fungal bioluminescence.</title>
        <authorList>
            <person name="Tsai I.J."/>
        </authorList>
    </citation>
    <scope>NUCLEOTIDE SEQUENCE</scope>
    <source>
        <strain evidence="2">CCC161011</strain>
    </source>
</reference>